<sequence length="186" mass="20610">MNRNQKITAAVIIIVLLILPVVFMGIYMKSQSADKTIFLGGMCICYAGMTMDEKIAQSDAIVIATLTDSSGVWNLKKWATSLDDMPYDMPINTEHTFETNTVLKGEMPDTFKKEMWGGTVDGFTYDNCSQDLEIGGQYILFIRNSEPDNFISGLYIEPAGENMTFGDGSGFISFEELTEKVGETNS</sequence>
<evidence type="ECO:0000256" key="1">
    <source>
        <dbReference type="SAM" id="Phobius"/>
    </source>
</evidence>
<dbReference type="RefSeq" id="WP_338102156.1">
    <property type="nucleotide sequence ID" value="NZ_CP131060.1"/>
</dbReference>
<organism evidence="2 3">
    <name type="scientific">Methanolapillus millepedarum</name>
    <dbReference type="NCBI Taxonomy" id="3028296"/>
    <lineage>
        <taxon>Archaea</taxon>
        <taxon>Methanobacteriati</taxon>
        <taxon>Methanobacteriota</taxon>
        <taxon>Stenosarchaea group</taxon>
        <taxon>Methanomicrobia</taxon>
        <taxon>Methanosarcinales</taxon>
        <taxon>Methanosarcinaceae</taxon>
        <taxon>Methanolapillus</taxon>
    </lineage>
</organism>
<feature type="transmembrane region" description="Helical" evidence="1">
    <location>
        <begin position="7"/>
        <end position="28"/>
    </location>
</feature>
<keyword evidence="3" id="KW-1185">Reference proteome</keyword>
<gene>
    <name evidence="2" type="ORF">MsAc7_13710</name>
</gene>
<protein>
    <submittedName>
        <fullName evidence="2">Uncharacterized protein</fullName>
    </submittedName>
</protein>
<dbReference type="Proteomes" id="UP001303587">
    <property type="component" value="Chromosome"/>
</dbReference>
<evidence type="ECO:0000313" key="2">
    <source>
        <dbReference type="EMBL" id="WNY25809.1"/>
    </source>
</evidence>
<keyword evidence="1" id="KW-0472">Membrane</keyword>
<keyword evidence="1" id="KW-1133">Transmembrane helix</keyword>
<reference evidence="2 3" key="1">
    <citation type="submission" date="2023-07" db="EMBL/GenBank/DDBJ databases">
        <title>Closed genoem sequence of Methanosarcinaceae archaeon Ac7.</title>
        <authorList>
            <person name="Poehlein A."/>
            <person name="Protasov E."/>
            <person name="Platt K."/>
            <person name="Reeh H."/>
            <person name="Daniel R."/>
            <person name="Brune A."/>
        </authorList>
    </citation>
    <scope>NUCLEOTIDE SEQUENCE [LARGE SCALE GENOMIC DNA]</scope>
    <source>
        <strain evidence="2 3">Ac7</strain>
    </source>
</reference>
<accession>A0AA96V3B8</accession>
<dbReference type="EMBL" id="CP131060">
    <property type="protein sequence ID" value="WNY25809.1"/>
    <property type="molecule type" value="Genomic_DNA"/>
</dbReference>
<proteinExistence type="predicted"/>
<dbReference type="AlphaFoldDB" id="A0AA96V3B8"/>
<keyword evidence="1" id="KW-0812">Transmembrane</keyword>
<name>A0AA96V3B8_9EURY</name>
<dbReference type="GeneID" id="89230471"/>
<evidence type="ECO:0000313" key="3">
    <source>
        <dbReference type="Proteomes" id="UP001303587"/>
    </source>
</evidence>